<protein>
    <submittedName>
        <fullName evidence="3">Aldehyde dehydrogenase family protein</fullName>
    </submittedName>
</protein>
<dbReference type="GO" id="GO:0016491">
    <property type="term" value="F:oxidoreductase activity"/>
    <property type="evidence" value="ECO:0007669"/>
    <property type="project" value="UniProtKB-KW"/>
</dbReference>
<dbReference type="InterPro" id="IPR015590">
    <property type="entry name" value="Aldehyde_DH_dom"/>
</dbReference>
<dbReference type="KEGG" id="plue:EWM63_22035"/>
<name>A0A4P6L1T9_9BURK</name>
<dbReference type="AlphaFoldDB" id="A0A4P6L1T9"/>
<gene>
    <name evidence="3" type="ORF">EWM63_22035</name>
</gene>
<evidence type="ECO:0000313" key="4">
    <source>
        <dbReference type="Proteomes" id="UP000290637"/>
    </source>
</evidence>
<feature type="domain" description="Aldehyde dehydrogenase" evidence="2">
    <location>
        <begin position="4"/>
        <end position="161"/>
    </location>
</feature>
<reference evidence="3 4" key="1">
    <citation type="submission" date="2019-02" db="EMBL/GenBank/DDBJ databases">
        <title>Draft Genome Sequences of Six Type Strains of the Genus Massilia.</title>
        <authorList>
            <person name="Miess H."/>
            <person name="Frediansyhah A."/>
            <person name="Gross H."/>
        </authorList>
    </citation>
    <scope>NUCLEOTIDE SEQUENCE [LARGE SCALE GENOMIC DNA]</scope>
    <source>
        <strain evidence="3 4">DSM 17473</strain>
    </source>
</reference>
<dbReference type="SUPFAM" id="SSF53720">
    <property type="entry name" value="ALDH-like"/>
    <property type="match status" value="1"/>
</dbReference>
<dbReference type="EMBL" id="CP035913">
    <property type="protein sequence ID" value="QBE65337.1"/>
    <property type="molecule type" value="Genomic_DNA"/>
</dbReference>
<keyword evidence="1" id="KW-0560">Oxidoreductase</keyword>
<dbReference type="Gene3D" id="3.40.605.10">
    <property type="entry name" value="Aldehyde Dehydrogenase, Chain A, domain 1"/>
    <property type="match status" value="1"/>
</dbReference>
<dbReference type="InterPro" id="IPR016162">
    <property type="entry name" value="Ald_DH_N"/>
</dbReference>
<dbReference type="InterPro" id="IPR016161">
    <property type="entry name" value="Ald_DH/histidinol_DH"/>
</dbReference>
<evidence type="ECO:0000256" key="1">
    <source>
        <dbReference type="ARBA" id="ARBA00023002"/>
    </source>
</evidence>
<organism evidence="3 4">
    <name type="scientific">Pseudoduganella lutea</name>
    <dbReference type="NCBI Taxonomy" id="321985"/>
    <lineage>
        <taxon>Bacteria</taxon>
        <taxon>Pseudomonadati</taxon>
        <taxon>Pseudomonadota</taxon>
        <taxon>Betaproteobacteria</taxon>
        <taxon>Burkholderiales</taxon>
        <taxon>Oxalobacteraceae</taxon>
        <taxon>Telluria group</taxon>
        <taxon>Pseudoduganella</taxon>
    </lineage>
</organism>
<proteinExistence type="predicted"/>
<sequence length="398" mass="40234">MMHTCQQAAAAALPFALAGAEQRARLLDGVGAGLDGVRHRLPRQAASDAGVDAAVALRQHDTMRAWVRSLAAALRSTAAGAGQRTVPLGPVAAVGAHGSAYGLAGIYAMAALAAGCPVLARAVPAPSCTELAGLIAGAAAAARLPDTLFALVADDETLLAQRAVRGVICRAGARPVPRLLPALAELDGTEAAFVLPCALNGRAEFLGEQLLAQPGACPVVVAIDGDGFIDLREAIIDMLARGDAACTARPAALAAPSRGEARALEDGAGALEDGSVQALGDARDGRAAPFTELSAAALIAQPRLAGARPGGLLVRCAGADELLALAWALGPLACASLHMAPGDAALSDQVLPVLELAARHIHVNRFGSALRPTHAAALDAIARFRRPVFHHADTPYAA</sequence>
<dbReference type="OrthoDB" id="8756518at2"/>
<keyword evidence="4" id="KW-1185">Reference proteome</keyword>
<evidence type="ECO:0000313" key="3">
    <source>
        <dbReference type="EMBL" id="QBE65337.1"/>
    </source>
</evidence>
<dbReference type="Pfam" id="PF00171">
    <property type="entry name" value="Aldedh"/>
    <property type="match status" value="1"/>
</dbReference>
<evidence type="ECO:0000259" key="2">
    <source>
        <dbReference type="Pfam" id="PF00171"/>
    </source>
</evidence>
<dbReference type="Proteomes" id="UP000290637">
    <property type="component" value="Chromosome"/>
</dbReference>
<dbReference type="RefSeq" id="WP_130188448.1">
    <property type="nucleotide sequence ID" value="NZ_CP035913.1"/>
</dbReference>
<accession>A0A4P6L1T9</accession>